<dbReference type="InterPro" id="IPR036116">
    <property type="entry name" value="FN3_sf"/>
</dbReference>
<evidence type="ECO:0000256" key="3">
    <source>
        <dbReference type="ARBA" id="ARBA00022692"/>
    </source>
</evidence>
<evidence type="ECO:0000313" key="15">
    <source>
        <dbReference type="Proteomes" id="UP001497497"/>
    </source>
</evidence>
<name>A0AAV2I193_LYMST</name>
<dbReference type="GO" id="GO:0016020">
    <property type="term" value="C:membrane"/>
    <property type="evidence" value="ECO:0007669"/>
    <property type="project" value="UniProtKB-SubCell"/>
</dbReference>
<dbReference type="InterPro" id="IPR013783">
    <property type="entry name" value="Ig-like_fold"/>
</dbReference>
<keyword evidence="5 11" id="KW-1133">Transmembrane helix</keyword>
<evidence type="ECO:0000256" key="2">
    <source>
        <dbReference type="ARBA" id="ARBA00009588"/>
    </source>
</evidence>
<dbReference type="InterPro" id="IPR010560">
    <property type="entry name" value="Neogenin_C"/>
</dbReference>
<dbReference type="CDD" id="cd00096">
    <property type="entry name" value="Ig"/>
    <property type="match status" value="1"/>
</dbReference>
<evidence type="ECO:0000256" key="7">
    <source>
        <dbReference type="ARBA" id="ARBA00023157"/>
    </source>
</evidence>
<feature type="region of interest" description="Disordered" evidence="10">
    <location>
        <begin position="1025"/>
        <end position="1058"/>
    </location>
</feature>
<feature type="domain" description="Fibronectin type-III" evidence="13">
    <location>
        <begin position="568"/>
        <end position="664"/>
    </location>
</feature>
<keyword evidence="8" id="KW-0325">Glycoprotein</keyword>
<feature type="non-terminal residue" evidence="14">
    <location>
        <position position="1"/>
    </location>
</feature>
<evidence type="ECO:0000256" key="1">
    <source>
        <dbReference type="ARBA" id="ARBA00004479"/>
    </source>
</evidence>
<dbReference type="SMART" id="SM00060">
    <property type="entry name" value="FN3"/>
    <property type="match status" value="6"/>
</dbReference>
<evidence type="ECO:0000256" key="8">
    <source>
        <dbReference type="ARBA" id="ARBA00023180"/>
    </source>
</evidence>
<dbReference type="Gene3D" id="2.60.40.10">
    <property type="entry name" value="Immunoglobulins"/>
    <property type="match status" value="8"/>
</dbReference>
<evidence type="ECO:0000256" key="4">
    <source>
        <dbReference type="ARBA" id="ARBA00022737"/>
    </source>
</evidence>
<evidence type="ECO:0000256" key="5">
    <source>
        <dbReference type="ARBA" id="ARBA00022989"/>
    </source>
</evidence>
<keyword evidence="15" id="KW-1185">Reference proteome</keyword>
<dbReference type="InterPro" id="IPR013098">
    <property type="entry name" value="Ig_I-set"/>
</dbReference>
<dbReference type="PRINTS" id="PR00014">
    <property type="entry name" value="FNTYPEIII"/>
</dbReference>
<protein>
    <recommendedName>
        <fullName evidence="16">Neogenin</fullName>
    </recommendedName>
</protein>
<dbReference type="FunFam" id="2.60.40.10:FF:000133">
    <property type="entry name" value="Neogenin isoform 1"/>
    <property type="match status" value="1"/>
</dbReference>
<comment type="caution">
    <text evidence="14">The sequence shown here is derived from an EMBL/GenBank/DDBJ whole genome shotgun (WGS) entry which is preliminary data.</text>
</comment>
<feature type="domain" description="Fibronectin type-III" evidence="13">
    <location>
        <begin position="669"/>
        <end position="766"/>
    </location>
</feature>
<feature type="domain" description="Ig-like" evidence="12">
    <location>
        <begin position="50"/>
        <end position="135"/>
    </location>
</feature>
<keyword evidence="3 11" id="KW-0812">Transmembrane</keyword>
<feature type="domain" description="Fibronectin type-III" evidence="13">
    <location>
        <begin position="464"/>
        <end position="557"/>
    </location>
</feature>
<evidence type="ECO:0000259" key="13">
    <source>
        <dbReference type="PROSITE" id="PS50853"/>
    </source>
</evidence>
<evidence type="ECO:0000313" key="14">
    <source>
        <dbReference type="EMBL" id="CAL1539674.1"/>
    </source>
</evidence>
<feature type="compositionally biased region" description="Basic and acidic residues" evidence="10">
    <location>
        <begin position="887"/>
        <end position="908"/>
    </location>
</feature>
<dbReference type="InterPro" id="IPR007110">
    <property type="entry name" value="Ig-like_dom"/>
</dbReference>
<feature type="domain" description="Fibronectin type-III" evidence="13">
    <location>
        <begin position="361"/>
        <end position="457"/>
    </location>
</feature>
<dbReference type="Pfam" id="PF00041">
    <property type="entry name" value="fn3"/>
    <property type="match status" value="6"/>
</dbReference>
<feature type="domain" description="Fibronectin type-III" evidence="13">
    <location>
        <begin position="169"/>
        <end position="260"/>
    </location>
</feature>
<organism evidence="14 15">
    <name type="scientific">Lymnaea stagnalis</name>
    <name type="common">Great pond snail</name>
    <name type="synonym">Helix stagnalis</name>
    <dbReference type="NCBI Taxonomy" id="6523"/>
    <lineage>
        <taxon>Eukaryota</taxon>
        <taxon>Metazoa</taxon>
        <taxon>Spiralia</taxon>
        <taxon>Lophotrochozoa</taxon>
        <taxon>Mollusca</taxon>
        <taxon>Gastropoda</taxon>
        <taxon>Heterobranchia</taxon>
        <taxon>Euthyneura</taxon>
        <taxon>Panpulmonata</taxon>
        <taxon>Hygrophila</taxon>
        <taxon>Lymnaeoidea</taxon>
        <taxon>Lymnaeidae</taxon>
        <taxon>Lymnaea</taxon>
    </lineage>
</organism>
<evidence type="ECO:0000259" key="12">
    <source>
        <dbReference type="PROSITE" id="PS50835"/>
    </source>
</evidence>
<dbReference type="GO" id="GO:0098609">
    <property type="term" value="P:cell-cell adhesion"/>
    <property type="evidence" value="ECO:0007669"/>
    <property type="project" value="TreeGrafter"/>
</dbReference>
<reference evidence="14 15" key="1">
    <citation type="submission" date="2024-04" db="EMBL/GenBank/DDBJ databases">
        <authorList>
            <consortium name="Genoscope - CEA"/>
            <person name="William W."/>
        </authorList>
    </citation>
    <scope>NUCLEOTIDE SEQUENCE [LARGE SCALE GENOMIC DNA]</scope>
</reference>
<dbReference type="SUPFAM" id="SSF49265">
    <property type="entry name" value="Fibronectin type III"/>
    <property type="match status" value="4"/>
</dbReference>
<evidence type="ECO:0000256" key="9">
    <source>
        <dbReference type="ARBA" id="ARBA00023319"/>
    </source>
</evidence>
<comment type="similarity">
    <text evidence="2">Belongs to the immunoglobulin superfamily. DCC family.</text>
</comment>
<dbReference type="SUPFAM" id="SSF48726">
    <property type="entry name" value="Immunoglobulin"/>
    <property type="match status" value="2"/>
</dbReference>
<evidence type="ECO:0000256" key="10">
    <source>
        <dbReference type="SAM" id="MobiDB-lite"/>
    </source>
</evidence>
<evidence type="ECO:0000256" key="11">
    <source>
        <dbReference type="SAM" id="Phobius"/>
    </source>
</evidence>
<dbReference type="Pfam" id="PF06583">
    <property type="entry name" value="Neogenin_C"/>
    <property type="match status" value="1"/>
</dbReference>
<dbReference type="SMART" id="SM00409">
    <property type="entry name" value="IG"/>
    <property type="match status" value="2"/>
</dbReference>
<dbReference type="InterPro" id="IPR003961">
    <property type="entry name" value="FN3_dom"/>
</dbReference>
<feature type="domain" description="Fibronectin type-III" evidence="13">
    <location>
        <begin position="266"/>
        <end position="356"/>
    </location>
</feature>
<evidence type="ECO:0008006" key="16">
    <source>
        <dbReference type="Google" id="ProtNLM"/>
    </source>
</evidence>
<feature type="transmembrane region" description="Helical" evidence="11">
    <location>
        <begin position="784"/>
        <end position="809"/>
    </location>
</feature>
<keyword evidence="6 11" id="KW-0472">Membrane</keyword>
<gene>
    <name evidence="14" type="ORF">GSLYS_00013407001</name>
</gene>
<dbReference type="Proteomes" id="UP001497497">
    <property type="component" value="Unassembled WGS sequence"/>
</dbReference>
<feature type="region of interest" description="Disordered" evidence="10">
    <location>
        <begin position="818"/>
        <end position="921"/>
    </location>
</feature>
<keyword evidence="7" id="KW-1015">Disulfide bond</keyword>
<feature type="compositionally biased region" description="Basic and acidic residues" evidence="10">
    <location>
        <begin position="848"/>
        <end position="857"/>
    </location>
</feature>
<dbReference type="PROSITE" id="PS50853">
    <property type="entry name" value="FN3"/>
    <property type="match status" value="6"/>
</dbReference>
<dbReference type="PROSITE" id="PS50835">
    <property type="entry name" value="IG_LIKE"/>
    <property type="match status" value="2"/>
</dbReference>
<dbReference type="PANTHER" id="PTHR44170">
    <property type="entry name" value="PROTEIN SIDEKICK"/>
    <property type="match status" value="1"/>
</dbReference>
<dbReference type="FunFam" id="2.60.40.10:FF:000551">
    <property type="entry name" value="Protogenin A"/>
    <property type="match status" value="1"/>
</dbReference>
<accession>A0AAV2I193</accession>
<keyword evidence="9" id="KW-0393">Immunoglobulin domain</keyword>
<feature type="domain" description="Ig-like" evidence="12">
    <location>
        <begin position="1"/>
        <end position="45"/>
    </location>
</feature>
<dbReference type="InterPro" id="IPR003599">
    <property type="entry name" value="Ig_sub"/>
</dbReference>
<dbReference type="InterPro" id="IPR003598">
    <property type="entry name" value="Ig_sub2"/>
</dbReference>
<evidence type="ECO:0000256" key="6">
    <source>
        <dbReference type="ARBA" id="ARBA00023136"/>
    </source>
</evidence>
<proteinExistence type="inferred from homology"/>
<dbReference type="EMBL" id="CAXITT010000350">
    <property type="protein sequence ID" value="CAL1539674.1"/>
    <property type="molecule type" value="Genomic_DNA"/>
</dbReference>
<comment type="subcellular location">
    <subcellularLocation>
        <location evidence="1">Membrane</location>
        <topology evidence="1">Single-pass type I membrane protein</topology>
    </subcellularLocation>
</comment>
<dbReference type="PANTHER" id="PTHR44170:SF54">
    <property type="entry name" value="FI24025P1"/>
    <property type="match status" value="1"/>
</dbReference>
<dbReference type="Pfam" id="PF07679">
    <property type="entry name" value="I-set"/>
    <property type="match status" value="2"/>
</dbReference>
<dbReference type="SMART" id="SM00408">
    <property type="entry name" value="IGc2"/>
    <property type="match status" value="1"/>
</dbReference>
<keyword evidence="4" id="KW-0677">Repeat</keyword>
<sequence>KNSSHIQVVGSGTLVISKVNEVDSGVYTCRAVNSDDSVDADATLKVLVPPSFMQIPKSTYAHKHSDVNFDCEAYGIPRPAIYWMKNGELLKPSDYFQVSPEGSLRILGLVDSDQGIYQCFAENELGEIQAAAQLLVVNEALPLPSTAYSHPYALPAGALYSESHSKAPVPTNLRTALVSIRFVTITWDLPNVPAAKDITSFSVFWREVGSERERVSNTTLREFNIQGLKPRTEYEIRVRAYNNQGPSQREAKINVVTGEDVLVPSPPTNLQATTLSSTSIMVKWDPPLEPKGTVRSYTLISYKVGSKTEDELTLTETTSTLKNLQSFREYSFRVVALNENGPGTSTPEVLARTYSDIPSDVPQNFTVEVSSSTSLIVRWQPPPENAQNGIITGYKIRARRKGAESKYAETLITDGHRNTYAILGLREGTEYQVRISAMTINGSGPATPWEVATTYKEDLQESEVPGQPAHLYAQPKANSIIVSWAPPSPHSKILVRGYVLGYGKGIDDVFKHSLDSNTHDYHIKNLQPNSQYVITIRAFNNKGQGPSRYETVNTPEDMEMEPATPMLPPVGLNAHVLSAFTIILTWADNSLSKNQKITDNRYYTIKYRQVNVRGSKFRFINSTDLNYHIEGLRPYTEYEFMVKVIKGRRESDYSMTVTNKTEEFIPGSEPRDVTPVPLENNPLAVSLNWQPPAKPNGLITGYLIYYTNDLHTDDMMWPVEGVVGDRLSTVIDKLTPDTRYHFKVQARNSKGYSPKSVPVTYMTRPVPQTDTASAEKDKGLTTNVIIIIGACAAGFVFCTVVIIIIVCLCKCRGNRSANQNKNQTKLTKVPPSNVKPPDLWIHQPSHLELQKMERSNRSESSASVATSTLRRGSRGSADQTDDQASTLDRRRNSFVDDRGYPSSGEERYQPIQPRNLIRPKPVTLPPDAQISFREPIATVTAAPNGHILQYGDNPGGQLPMRPIYPRTQYNTQYTSAARVNAGDLPHTCPPTSKILSAVDEDDRDGSIEMTGGMDESYNSRIGYVKPQQSISPYKKPTAPVMSTPSKGQRTPIFHSKSP</sequence>
<feature type="compositionally biased region" description="Polar residues" evidence="10">
    <location>
        <begin position="858"/>
        <end position="886"/>
    </location>
</feature>
<dbReference type="CDD" id="cd00063">
    <property type="entry name" value="FN3"/>
    <property type="match status" value="6"/>
</dbReference>
<dbReference type="AlphaFoldDB" id="A0AAV2I193"/>
<dbReference type="InterPro" id="IPR036179">
    <property type="entry name" value="Ig-like_dom_sf"/>
</dbReference>
<feature type="non-terminal residue" evidence="14">
    <location>
        <position position="1058"/>
    </location>
</feature>
<dbReference type="FunFam" id="2.60.40.10:FF:000004">
    <property type="entry name" value="DCC isoform 1"/>
    <property type="match status" value="1"/>
</dbReference>